<protein>
    <submittedName>
        <fullName evidence="1">Amidase</fullName>
    </submittedName>
</protein>
<proteinExistence type="predicted"/>
<keyword evidence="2" id="KW-1185">Reference proteome</keyword>
<reference evidence="2" key="1">
    <citation type="submission" date="2008-02" db="EMBL/GenBank/DDBJ databases">
        <authorList>
            <consortium name="The Broad Institute Genome Sequencing Platform"/>
            <person name="Fischbach M."/>
            <person name="Ward D."/>
            <person name="Young S."/>
            <person name="Jaffe D."/>
            <person name="Gnerre S."/>
            <person name="Berlin A."/>
            <person name="Heiman D."/>
            <person name="Hepburn T."/>
            <person name="Sykes S."/>
            <person name="Alvarado L."/>
            <person name="Kodira C.D."/>
            <person name="Straight P."/>
            <person name="Clardy J."/>
            <person name="Hung D."/>
            <person name="Kolter R."/>
            <person name="Mekalanos J."/>
            <person name="Walker S."/>
            <person name="Walsh C.T."/>
            <person name="Lander E."/>
            <person name="Galagan J."/>
            <person name="Nusbaum C."/>
            <person name="Birren B."/>
        </authorList>
    </citation>
    <scope>NUCLEOTIDE SEQUENCE [LARGE SCALE GENOMIC DNA]</scope>
    <source>
        <strain evidence="2">ATCC 25486 / DSM 40338 / CBS 914.69 / JCM 4507 / NBRC 13074 / NRRL 2958 / 5647</strain>
    </source>
</reference>
<dbReference type="HOGENOM" id="CLU_3418184_0_0_11"/>
<evidence type="ECO:0000313" key="2">
    <source>
        <dbReference type="Proteomes" id="UP000002805"/>
    </source>
</evidence>
<name>D6X6S6_STRE2</name>
<evidence type="ECO:0000313" key="1">
    <source>
        <dbReference type="EMBL" id="EFH31568.1"/>
    </source>
</evidence>
<sequence>WSGRATRTRWCCGRRTRCTRRAYRAR</sequence>
<gene>
    <name evidence="1" type="ORF">SSDG_06812</name>
</gene>
<reference evidence="2" key="2">
    <citation type="submission" date="2009-10" db="EMBL/GenBank/DDBJ databases">
        <title>The genome sequence of Streptomyces pristinaespiralis strain ATCC 25486.</title>
        <authorList>
            <consortium name="The Broad Institute Genome Sequencing Platform"/>
            <consortium name="Broad Institute Microbial Sequencing Center"/>
            <person name="Fischbach M."/>
            <person name="Godfrey P."/>
            <person name="Ward D."/>
            <person name="Young S."/>
            <person name="Zeng Q."/>
            <person name="Koehrsen M."/>
            <person name="Alvarado L."/>
            <person name="Berlin A.M."/>
            <person name="Bochicchio J."/>
            <person name="Borenstein D."/>
            <person name="Chapman S.B."/>
            <person name="Chen Z."/>
            <person name="Engels R."/>
            <person name="Freedman E."/>
            <person name="Gellesch M."/>
            <person name="Goldberg J."/>
            <person name="Griggs A."/>
            <person name="Gujja S."/>
            <person name="Heilman E.R."/>
            <person name="Heiman D.I."/>
            <person name="Hepburn T.A."/>
            <person name="Howarth C."/>
            <person name="Jen D."/>
            <person name="Larson L."/>
            <person name="Lewis B."/>
            <person name="Mehta T."/>
            <person name="Park D."/>
            <person name="Pearson M."/>
            <person name="Richards J."/>
            <person name="Roberts A."/>
            <person name="Saif S."/>
            <person name="Shea T.D."/>
            <person name="Shenoy N."/>
            <person name="Sisk P."/>
            <person name="Stolte C."/>
            <person name="Sykes S.N."/>
            <person name="Thomson T."/>
            <person name="Walk T."/>
            <person name="White J."/>
            <person name="Yandava C."/>
            <person name="Straight P."/>
            <person name="Clardy J."/>
            <person name="Hung D."/>
            <person name="Kolter R."/>
            <person name="Mekalanos J."/>
            <person name="Walker S."/>
            <person name="Walsh C.T."/>
            <person name="Wieland-Brown L.C."/>
            <person name="Haas B."/>
            <person name="Nusbaum C."/>
            <person name="Birren B."/>
        </authorList>
    </citation>
    <scope>NUCLEOTIDE SEQUENCE [LARGE SCALE GENOMIC DNA]</scope>
    <source>
        <strain evidence="2">ATCC 25486 / DSM 40338 / CBS 914.69 / JCM 4507 / NBRC 13074 / NRRL 2958 / 5647</strain>
    </source>
</reference>
<feature type="non-terminal residue" evidence="1">
    <location>
        <position position="1"/>
    </location>
</feature>
<organism evidence="1 2">
    <name type="scientific">Streptomyces pristinaespiralis (strain ATCC 25486 / DSM 40338 / CBS 914.69 / JCM 4507 / KCC S-0507 / NBRC 13074 / NRRL 2958 / 5647)</name>
    <dbReference type="NCBI Taxonomy" id="457429"/>
    <lineage>
        <taxon>Bacteria</taxon>
        <taxon>Bacillati</taxon>
        <taxon>Actinomycetota</taxon>
        <taxon>Actinomycetes</taxon>
        <taxon>Kitasatosporales</taxon>
        <taxon>Streptomycetaceae</taxon>
        <taxon>Streptomyces</taxon>
    </lineage>
</organism>
<dbReference type="EMBL" id="CM000950">
    <property type="protein sequence ID" value="EFH31568.1"/>
    <property type="molecule type" value="Genomic_DNA"/>
</dbReference>
<accession>D6X6S6</accession>
<dbReference type="AlphaFoldDB" id="D6X6S6"/>
<feature type="non-terminal residue" evidence="1">
    <location>
        <position position="26"/>
    </location>
</feature>
<dbReference type="Proteomes" id="UP000002805">
    <property type="component" value="Chromosome"/>
</dbReference>